<dbReference type="EMBL" id="SMAR01000009">
    <property type="protein sequence ID" value="TCT40324.1"/>
    <property type="molecule type" value="Genomic_DNA"/>
</dbReference>
<evidence type="ECO:0000313" key="4">
    <source>
        <dbReference type="Proteomes" id="UP000295097"/>
    </source>
</evidence>
<keyword evidence="4" id="KW-1185">Reference proteome</keyword>
<organism evidence="3 4">
    <name type="scientific">Martelella mediterranea</name>
    <dbReference type="NCBI Taxonomy" id="293089"/>
    <lineage>
        <taxon>Bacteria</taxon>
        <taxon>Pseudomonadati</taxon>
        <taxon>Pseudomonadota</taxon>
        <taxon>Alphaproteobacteria</taxon>
        <taxon>Hyphomicrobiales</taxon>
        <taxon>Aurantimonadaceae</taxon>
        <taxon>Martelella</taxon>
    </lineage>
</organism>
<dbReference type="Pfam" id="PF04069">
    <property type="entry name" value="OpuAC"/>
    <property type="match status" value="1"/>
</dbReference>
<dbReference type="Gene3D" id="3.40.190.100">
    <property type="entry name" value="Glycine betaine-binding periplasmic protein, domain 2"/>
    <property type="match status" value="1"/>
</dbReference>
<dbReference type="InterPro" id="IPR007210">
    <property type="entry name" value="ABC_Gly_betaine_transp_sub-bd"/>
</dbReference>
<feature type="chain" id="PRO_5020566092" evidence="1">
    <location>
        <begin position="24"/>
        <end position="333"/>
    </location>
</feature>
<dbReference type="RefSeq" id="WP_132310348.1">
    <property type="nucleotide sequence ID" value="NZ_SMAR01000009.1"/>
</dbReference>
<proteinExistence type="predicted"/>
<reference evidence="3 4" key="1">
    <citation type="submission" date="2019-03" db="EMBL/GenBank/DDBJ databases">
        <title>Freshwater and sediment microbial communities from various areas in North America, analyzing microbe dynamics in response to fracking.</title>
        <authorList>
            <person name="Lamendella R."/>
        </authorList>
    </citation>
    <scope>NUCLEOTIDE SEQUENCE [LARGE SCALE GENOMIC DNA]</scope>
    <source>
        <strain evidence="3 4">175.2</strain>
    </source>
</reference>
<dbReference type="GO" id="GO:0022857">
    <property type="term" value="F:transmembrane transporter activity"/>
    <property type="evidence" value="ECO:0007669"/>
    <property type="project" value="InterPro"/>
</dbReference>
<keyword evidence="1" id="KW-0732">Signal</keyword>
<feature type="domain" description="ABC-type glycine betaine transport system substrate-binding" evidence="2">
    <location>
        <begin position="29"/>
        <end position="312"/>
    </location>
</feature>
<evidence type="ECO:0000256" key="1">
    <source>
        <dbReference type="SAM" id="SignalP"/>
    </source>
</evidence>
<evidence type="ECO:0000259" key="2">
    <source>
        <dbReference type="Pfam" id="PF04069"/>
    </source>
</evidence>
<sequence length="333" mass="36112">MKVTITAAAIAGALISSASFAVAAEPCGEISIAELNWPSAGIAAWVDRIILEEGYGCTVDLLSGDTVSAIDTITSAGRPDIIPEFWFESTTPALQDAVAAGKVSFAAPLLREGGVQGWWVPKYLVDQNPEITTVEAALAHPELFPSPADATVGAIFSCPDGWVCRDATENLFRAFSAEDAGFRLIDPSSSAALKQSIVDAFEKQQGWLGYYWAPTALLGDYDMVKLSFGVEFDKTEWDRCTVQPDCSDPKPNAYPVSAVYTLVTDALEEGHPDLMGYLGVRTWDNKTVSTVLAWQQENNATNAEAARYFLKEFPNVWHAWLPAFAADKVERTL</sequence>
<dbReference type="SUPFAM" id="SSF53850">
    <property type="entry name" value="Periplasmic binding protein-like II"/>
    <property type="match status" value="1"/>
</dbReference>
<evidence type="ECO:0000313" key="3">
    <source>
        <dbReference type="EMBL" id="TCT40324.1"/>
    </source>
</evidence>
<accession>A0A4R3P1Q5</accession>
<dbReference type="OrthoDB" id="9786266at2"/>
<dbReference type="AlphaFoldDB" id="A0A4R3P1Q5"/>
<feature type="signal peptide" evidence="1">
    <location>
        <begin position="1"/>
        <end position="23"/>
    </location>
</feature>
<dbReference type="GO" id="GO:0043190">
    <property type="term" value="C:ATP-binding cassette (ABC) transporter complex"/>
    <property type="evidence" value="ECO:0007669"/>
    <property type="project" value="InterPro"/>
</dbReference>
<protein>
    <submittedName>
        <fullName evidence="3">Glycine betaine/proline transport system substrate-binding protein</fullName>
    </submittedName>
</protein>
<gene>
    <name evidence="3" type="ORF">EDC90_100946</name>
</gene>
<dbReference type="Proteomes" id="UP000295097">
    <property type="component" value="Unassembled WGS sequence"/>
</dbReference>
<name>A0A4R3P1Q5_9HYPH</name>
<comment type="caution">
    <text evidence="3">The sequence shown here is derived from an EMBL/GenBank/DDBJ whole genome shotgun (WGS) entry which is preliminary data.</text>
</comment>